<name>A0A382JAX1_9ZZZZ</name>
<accession>A0A382JAX1</accession>
<sequence>MIDMYTILITGSRKMTPKMIESVRKNMNSPQYDTVQMIERQEKIKPILEKIQMVLDLVVEVDEGKDDYYIKNYSPLSFVTSVMSQLKKRGKLSEKQMAGLNKVYKKYMKMKENKDV</sequence>
<reference evidence="1" key="1">
    <citation type="submission" date="2018-05" db="EMBL/GenBank/DDBJ databases">
        <authorList>
            <person name="Lanie J.A."/>
            <person name="Ng W.-L."/>
            <person name="Kazmierczak K.M."/>
            <person name="Andrzejewski T.M."/>
            <person name="Davidsen T.M."/>
            <person name="Wayne K.J."/>
            <person name="Tettelin H."/>
            <person name="Glass J.I."/>
            <person name="Rusch D."/>
            <person name="Podicherti R."/>
            <person name="Tsui H.-C.T."/>
            <person name="Winkler M.E."/>
        </authorList>
    </citation>
    <scope>NUCLEOTIDE SEQUENCE</scope>
</reference>
<dbReference type="AlphaFoldDB" id="A0A382JAX1"/>
<evidence type="ECO:0000313" key="1">
    <source>
        <dbReference type="EMBL" id="SVC08253.1"/>
    </source>
</evidence>
<dbReference type="EMBL" id="UINC01072536">
    <property type="protein sequence ID" value="SVC08253.1"/>
    <property type="molecule type" value="Genomic_DNA"/>
</dbReference>
<protein>
    <submittedName>
        <fullName evidence="1">Uncharacterized protein</fullName>
    </submittedName>
</protein>
<organism evidence="1">
    <name type="scientific">marine metagenome</name>
    <dbReference type="NCBI Taxonomy" id="408172"/>
    <lineage>
        <taxon>unclassified sequences</taxon>
        <taxon>metagenomes</taxon>
        <taxon>ecological metagenomes</taxon>
    </lineage>
</organism>
<proteinExistence type="predicted"/>
<gene>
    <name evidence="1" type="ORF">METZ01_LOCUS261107</name>
</gene>